<reference evidence="6" key="1">
    <citation type="submission" date="2023-07" db="EMBL/GenBank/DDBJ databases">
        <title>Verminephrobacter genomes.</title>
        <authorList>
            <person name="Lund M.B."/>
        </authorList>
    </citation>
    <scope>NUCLEOTIDE SEQUENCE [LARGE SCALE GENOMIC DNA]</scope>
    <source>
        <strain evidence="6">AtM5-05</strain>
    </source>
</reference>
<dbReference type="PROSITE" id="PS51352">
    <property type="entry name" value="THIOREDOXIN_2"/>
    <property type="match status" value="1"/>
</dbReference>
<protein>
    <recommendedName>
        <fullName evidence="3">Glutathione-dependent peroxiredoxin</fullName>
        <ecNumber evidence="3">1.11.1.27</ecNumber>
    </recommendedName>
</protein>
<evidence type="ECO:0000259" key="4">
    <source>
        <dbReference type="PROSITE" id="PS51352"/>
    </source>
</evidence>
<keyword evidence="1 3" id="KW-0575">Peroxidase</keyword>
<evidence type="ECO:0000256" key="3">
    <source>
        <dbReference type="RuleBase" id="RU366011"/>
    </source>
</evidence>
<dbReference type="PANTHER" id="PTHR10430:SF16">
    <property type="entry name" value="PEROXIREDOXIN-5, MITOCHONDRIAL"/>
    <property type="match status" value="1"/>
</dbReference>
<organism evidence="5 6">
    <name type="scientific">Verminephrobacter aporrectodeae subsp. tuberculatae</name>
    <dbReference type="NCBI Taxonomy" id="1110392"/>
    <lineage>
        <taxon>Bacteria</taxon>
        <taxon>Pseudomonadati</taxon>
        <taxon>Pseudomonadota</taxon>
        <taxon>Betaproteobacteria</taxon>
        <taxon>Burkholderiales</taxon>
        <taxon>Comamonadaceae</taxon>
        <taxon>Verminephrobacter</taxon>
    </lineage>
</organism>
<keyword evidence="3" id="KW-0049">Antioxidant</keyword>
<comment type="similarity">
    <text evidence="3">Belongs to the peroxiredoxin family. Prx5 subfamily.</text>
</comment>
<evidence type="ECO:0000313" key="6">
    <source>
        <dbReference type="Proteomes" id="UP001208935"/>
    </source>
</evidence>
<evidence type="ECO:0000256" key="2">
    <source>
        <dbReference type="ARBA" id="ARBA00023002"/>
    </source>
</evidence>
<dbReference type="InterPro" id="IPR013740">
    <property type="entry name" value="Redoxin"/>
</dbReference>
<dbReference type="InterPro" id="IPR037944">
    <property type="entry name" value="PRX5-like"/>
</dbReference>
<dbReference type="Pfam" id="PF08534">
    <property type="entry name" value="Redoxin"/>
    <property type="match status" value="1"/>
</dbReference>
<dbReference type="CDD" id="cd03013">
    <property type="entry name" value="PRX5_like"/>
    <property type="match status" value="1"/>
</dbReference>
<dbReference type="SUPFAM" id="SSF52833">
    <property type="entry name" value="Thioredoxin-like"/>
    <property type="match status" value="1"/>
</dbReference>
<name>A0ABT3KQ09_9BURK</name>
<comment type="caution">
    <text evidence="5">The sequence shown here is derived from an EMBL/GenBank/DDBJ whole genome shotgun (WGS) entry which is preliminary data.</text>
</comment>
<sequence length="168" mass="17531">MIKVGDTLPAVTLMEYSEVEGEGCSLGPNPVPVAQAAAGKTIALFALPGAFTPTCSAKHVPGYVAKAAELRAAGADEIWCLSVNDAFVMGAWAREQGTTSKLRMLADGDAEFARATGLTLDLSGKGLGLRSNRYSMLVRDGKVLELNVEAAGKFEVSDADTLLAQLRG</sequence>
<dbReference type="EMBL" id="QZCW01000001">
    <property type="protein sequence ID" value="MCW5320398.1"/>
    <property type="molecule type" value="Genomic_DNA"/>
</dbReference>
<proteinExistence type="inferred from homology"/>
<evidence type="ECO:0000313" key="5">
    <source>
        <dbReference type="EMBL" id="MCW5320398.1"/>
    </source>
</evidence>
<evidence type="ECO:0000256" key="1">
    <source>
        <dbReference type="ARBA" id="ARBA00022559"/>
    </source>
</evidence>
<accession>A0ABT3KQ09</accession>
<dbReference type="InterPro" id="IPR013766">
    <property type="entry name" value="Thioredoxin_domain"/>
</dbReference>
<keyword evidence="3" id="KW-0676">Redox-active center</keyword>
<dbReference type="PANTHER" id="PTHR10430">
    <property type="entry name" value="PEROXIREDOXIN"/>
    <property type="match status" value="1"/>
</dbReference>
<dbReference type="RefSeq" id="WP_265281165.1">
    <property type="nucleotide sequence ID" value="NZ_QZCW01000001.1"/>
</dbReference>
<dbReference type="InterPro" id="IPR036249">
    <property type="entry name" value="Thioredoxin-like_sf"/>
</dbReference>
<gene>
    <name evidence="5" type="ORF">D5039_04130</name>
</gene>
<comment type="catalytic activity">
    <reaction evidence="3">
        <text>a hydroperoxide + 2 glutathione = an alcohol + glutathione disulfide + H2O</text>
        <dbReference type="Rhea" id="RHEA:62632"/>
        <dbReference type="ChEBI" id="CHEBI:15377"/>
        <dbReference type="ChEBI" id="CHEBI:30879"/>
        <dbReference type="ChEBI" id="CHEBI:35924"/>
        <dbReference type="ChEBI" id="CHEBI:57925"/>
        <dbReference type="ChEBI" id="CHEBI:58297"/>
        <dbReference type="EC" id="1.11.1.27"/>
    </reaction>
</comment>
<dbReference type="Proteomes" id="UP001208935">
    <property type="component" value="Unassembled WGS sequence"/>
</dbReference>
<keyword evidence="2 3" id="KW-0560">Oxidoreductase</keyword>
<dbReference type="Gene3D" id="3.40.30.10">
    <property type="entry name" value="Glutaredoxin"/>
    <property type="match status" value="1"/>
</dbReference>
<keyword evidence="6" id="KW-1185">Reference proteome</keyword>
<comment type="function">
    <text evidence="3">Thiol-specific peroxidase that catalyzes the reduction of hydrogen peroxide and organic hydroperoxides to water and alcohols, respectively. Plays a role in cell protection against oxidative stress by detoxifying peroxides.</text>
</comment>
<dbReference type="EC" id="1.11.1.27" evidence="3"/>
<feature type="domain" description="Thioredoxin" evidence="4">
    <location>
        <begin position="2"/>
        <end position="168"/>
    </location>
</feature>